<dbReference type="Gene3D" id="1.20.140.150">
    <property type="match status" value="1"/>
</dbReference>
<proteinExistence type="predicted"/>
<keyword evidence="1" id="KW-1133">Transmembrane helix</keyword>
<keyword evidence="1" id="KW-0472">Membrane</keyword>
<name>A0A4S4KZD6_9APHY</name>
<feature type="transmembrane region" description="Helical" evidence="1">
    <location>
        <begin position="231"/>
        <end position="250"/>
    </location>
</feature>
<reference evidence="2 3" key="1">
    <citation type="submission" date="2019-02" db="EMBL/GenBank/DDBJ databases">
        <title>Genome sequencing of the rare red list fungi Phlebia centrifuga.</title>
        <authorList>
            <person name="Buettner E."/>
            <person name="Kellner H."/>
        </authorList>
    </citation>
    <scope>NUCLEOTIDE SEQUENCE [LARGE SCALE GENOMIC DNA]</scope>
    <source>
        <strain evidence="2 3">DSM 108282</strain>
    </source>
</reference>
<accession>A0A4S4KZD6</accession>
<organism evidence="2 3">
    <name type="scientific">Hermanssonia centrifuga</name>
    <dbReference type="NCBI Taxonomy" id="98765"/>
    <lineage>
        <taxon>Eukaryota</taxon>
        <taxon>Fungi</taxon>
        <taxon>Dikarya</taxon>
        <taxon>Basidiomycota</taxon>
        <taxon>Agaricomycotina</taxon>
        <taxon>Agaricomycetes</taxon>
        <taxon>Polyporales</taxon>
        <taxon>Meruliaceae</taxon>
        <taxon>Hermanssonia</taxon>
    </lineage>
</organism>
<comment type="caution">
    <text evidence="2">The sequence shown here is derived from an EMBL/GenBank/DDBJ whole genome shotgun (WGS) entry which is preliminary data.</text>
</comment>
<dbReference type="EMBL" id="SGPJ01000005">
    <property type="protein sequence ID" value="THH02490.1"/>
    <property type="molecule type" value="Genomic_DNA"/>
</dbReference>
<dbReference type="PANTHER" id="PTHR28019">
    <property type="entry name" value="CELL MEMBRANE PROTEIN YLR413W-RELATED"/>
    <property type="match status" value="1"/>
</dbReference>
<keyword evidence="1" id="KW-0812">Transmembrane</keyword>
<dbReference type="InterPro" id="IPR009571">
    <property type="entry name" value="SUR7/Rim9-like_fungi"/>
</dbReference>
<dbReference type="PANTHER" id="PTHR28019:SF2">
    <property type="entry name" value="CELL MEMBRANE PROTEIN YLR413W-RELATED"/>
    <property type="match status" value="1"/>
</dbReference>
<evidence type="ECO:0000256" key="1">
    <source>
        <dbReference type="SAM" id="Phobius"/>
    </source>
</evidence>
<evidence type="ECO:0000313" key="2">
    <source>
        <dbReference type="EMBL" id="THH02490.1"/>
    </source>
</evidence>
<feature type="transmembrane region" description="Helical" evidence="1">
    <location>
        <begin position="176"/>
        <end position="199"/>
    </location>
</feature>
<gene>
    <name evidence="2" type="ORF">EW026_g344</name>
</gene>
<feature type="transmembrane region" description="Helical" evidence="1">
    <location>
        <begin position="6"/>
        <end position="26"/>
    </location>
</feature>
<dbReference type="GO" id="GO:0051285">
    <property type="term" value="C:cell cortex of cell tip"/>
    <property type="evidence" value="ECO:0007669"/>
    <property type="project" value="TreeGrafter"/>
</dbReference>
<protein>
    <submittedName>
        <fullName evidence="2">Uncharacterized protein</fullName>
    </submittedName>
</protein>
<dbReference type="Pfam" id="PF06687">
    <property type="entry name" value="SUR7"/>
    <property type="match status" value="1"/>
</dbReference>
<feature type="transmembrane region" description="Helical" evidence="1">
    <location>
        <begin position="206"/>
        <end position="225"/>
    </location>
</feature>
<evidence type="ECO:0000313" key="3">
    <source>
        <dbReference type="Proteomes" id="UP000309038"/>
    </source>
</evidence>
<dbReference type="InterPro" id="IPR052413">
    <property type="entry name" value="SUR7_domain"/>
</dbReference>
<dbReference type="GO" id="GO:0005886">
    <property type="term" value="C:plasma membrane"/>
    <property type="evidence" value="ECO:0007669"/>
    <property type="project" value="InterPro"/>
</dbReference>
<dbReference type="Proteomes" id="UP000309038">
    <property type="component" value="Unassembled WGS sequence"/>
</dbReference>
<keyword evidence="3" id="KW-1185">Reference proteome</keyword>
<sequence length="257" mass="27401">MRGEICIGSASFLSLVALILLIFMHVGQINTSSVPRNIAMMRVNTTGYGEALVAAIAPDPVNGLYTDNSSAPLKQQAGLRNFYDFGLYSYCAYVNDTHGTCSSHVTAMKLAPYDDIIGDMATNYSTITLALVPSSTFVDSQYLGEFSRGAYYLLLLGTIAAALAFFIGFIKHTVGYLASTVFAIIGSALLLIGAVIWTVIIKKAQAINGVVVSLPSGLVPLDITVEVGNALFLAWAAFACLIVSIMPYMISCCTYRG</sequence>
<feature type="transmembrane region" description="Helical" evidence="1">
    <location>
        <begin position="150"/>
        <end position="170"/>
    </location>
</feature>
<dbReference type="AlphaFoldDB" id="A0A4S4KZD6"/>
<dbReference type="GO" id="GO:0031505">
    <property type="term" value="P:fungal-type cell wall organization"/>
    <property type="evidence" value="ECO:0007669"/>
    <property type="project" value="TreeGrafter"/>
</dbReference>